<dbReference type="PANTHER" id="PTHR35525">
    <property type="entry name" value="BLL6575 PROTEIN"/>
    <property type="match status" value="1"/>
</dbReference>
<accession>A0A3A4B8P3</accession>
<feature type="compositionally biased region" description="Basic and acidic residues" evidence="1">
    <location>
        <begin position="210"/>
        <end position="219"/>
    </location>
</feature>
<dbReference type="SUPFAM" id="SSF160904">
    <property type="entry name" value="Jann2411-like"/>
    <property type="match status" value="1"/>
</dbReference>
<dbReference type="EMBL" id="QZEY01000009">
    <property type="protein sequence ID" value="RJL30498.1"/>
    <property type="molecule type" value="Genomic_DNA"/>
</dbReference>
<organism evidence="3 4">
    <name type="scientific">Bailinhaonella thermotolerans</name>
    <dbReference type="NCBI Taxonomy" id="1070861"/>
    <lineage>
        <taxon>Bacteria</taxon>
        <taxon>Bacillati</taxon>
        <taxon>Actinomycetota</taxon>
        <taxon>Actinomycetes</taxon>
        <taxon>Streptosporangiales</taxon>
        <taxon>Streptosporangiaceae</taxon>
        <taxon>Bailinhaonella</taxon>
    </lineage>
</organism>
<dbReference type="AlphaFoldDB" id="A0A3A4B8P3"/>
<evidence type="ECO:0000313" key="4">
    <source>
        <dbReference type="Proteomes" id="UP000265768"/>
    </source>
</evidence>
<comment type="caution">
    <text evidence="3">The sequence shown here is derived from an EMBL/GenBank/DDBJ whole genome shotgun (WGS) entry which is preliminary data.</text>
</comment>
<feature type="region of interest" description="Disordered" evidence="1">
    <location>
        <begin position="186"/>
        <end position="219"/>
    </location>
</feature>
<gene>
    <name evidence="3" type="ORF">D5H75_23345</name>
</gene>
<dbReference type="InterPro" id="IPR023286">
    <property type="entry name" value="ABATE_dom_sf"/>
</dbReference>
<sequence length="219" mass="23891">MRTAKAVVLQGRDGQRFRFDPGALCMEFLLTGGEEGVLAQWEQLHAPGDLARWIERSGLGLPAPVLEEPGDLEDAKRLRAGVQRLADSAAGGLPLSYEPVLNEFAARPSLVPALTGTFESVWASPATCSQYLSEVARDAIALFSSPDRVRRVHRCGGDNCLLLFLDTSRPGTRRWCSMDRCGNRQKLRTRRRTAEPATSAAEAATSDAEVEPRGRNGRS</sequence>
<dbReference type="PANTHER" id="PTHR35525:SF3">
    <property type="entry name" value="BLL6575 PROTEIN"/>
    <property type="match status" value="1"/>
</dbReference>
<protein>
    <submittedName>
        <fullName evidence="3">Zf-CGNR multi-domain protein</fullName>
    </submittedName>
</protein>
<evidence type="ECO:0000256" key="1">
    <source>
        <dbReference type="SAM" id="MobiDB-lite"/>
    </source>
</evidence>
<dbReference type="Proteomes" id="UP000265768">
    <property type="component" value="Unassembled WGS sequence"/>
</dbReference>
<dbReference type="InterPro" id="IPR010852">
    <property type="entry name" value="ABATE"/>
</dbReference>
<feature type="domain" description="Zinc finger CGNR" evidence="2">
    <location>
        <begin position="151"/>
        <end position="192"/>
    </location>
</feature>
<proteinExistence type="predicted"/>
<dbReference type="Gene3D" id="1.10.3300.10">
    <property type="entry name" value="Jann2411-like domain"/>
    <property type="match status" value="1"/>
</dbReference>
<dbReference type="Pfam" id="PF11706">
    <property type="entry name" value="zf-CGNR"/>
    <property type="match status" value="1"/>
</dbReference>
<evidence type="ECO:0000259" key="2">
    <source>
        <dbReference type="Pfam" id="PF11706"/>
    </source>
</evidence>
<name>A0A3A4B8P3_9ACTN</name>
<feature type="compositionally biased region" description="Low complexity" evidence="1">
    <location>
        <begin position="195"/>
        <end position="207"/>
    </location>
</feature>
<evidence type="ECO:0000313" key="3">
    <source>
        <dbReference type="EMBL" id="RJL30498.1"/>
    </source>
</evidence>
<dbReference type="InterPro" id="IPR021005">
    <property type="entry name" value="Znf_CGNR"/>
</dbReference>
<dbReference type="OrthoDB" id="123307at2"/>
<reference evidence="3 4" key="1">
    <citation type="submission" date="2018-09" db="EMBL/GenBank/DDBJ databases">
        <title>YIM 75507 draft genome.</title>
        <authorList>
            <person name="Tang S."/>
            <person name="Feng Y."/>
        </authorList>
    </citation>
    <scope>NUCLEOTIDE SEQUENCE [LARGE SCALE GENOMIC DNA]</scope>
    <source>
        <strain evidence="3 4">YIM 75507</strain>
    </source>
</reference>
<dbReference type="RefSeq" id="WP_119928646.1">
    <property type="nucleotide sequence ID" value="NZ_QZEY01000009.1"/>
</dbReference>
<dbReference type="Pfam" id="PF07336">
    <property type="entry name" value="ABATE"/>
    <property type="match status" value="1"/>
</dbReference>
<keyword evidence="4" id="KW-1185">Reference proteome</keyword>